<protein>
    <submittedName>
        <fullName evidence="1">Uncharacterized protein</fullName>
    </submittedName>
</protein>
<sequence>MIPSRLMHSIRTRNSIKCIASEFFHDCLVWLVSRIVLGPKTCASPLDFITSSRDDHWASRYNNNWGDRLAIIMSTDPLVIKRRYLCGPPLGGDGLGEGTRAGAAQMAVALGSVAHRGGSLAGGALGGECRRLVIGRIMPLPYNLISMYSNGGP</sequence>
<comment type="caution">
    <text evidence="1">The sequence shown here is derived from an EMBL/GenBank/DDBJ whole genome shotgun (WGS) entry which is preliminary data.</text>
</comment>
<evidence type="ECO:0000313" key="1">
    <source>
        <dbReference type="EMBL" id="MCE3216810.1"/>
    </source>
</evidence>
<proteinExistence type="predicted"/>
<accession>A0ABS8WXU0</accession>
<evidence type="ECO:0000313" key="2">
    <source>
        <dbReference type="Proteomes" id="UP000823775"/>
    </source>
</evidence>
<dbReference type="EMBL" id="JACEIK010014222">
    <property type="protein sequence ID" value="MCE3216810.1"/>
    <property type="molecule type" value="Genomic_DNA"/>
</dbReference>
<name>A0ABS8WXU0_DATST</name>
<dbReference type="Proteomes" id="UP000823775">
    <property type="component" value="Unassembled WGS sequence"/>
</dbReference>
<gene>
    <name evidence="1" type="ORF">HAX54_008217</name>
</gene>
<organism evidence="1 2">
    <name type="scientific">Datura stramonium</name>
    <name type="common">Jimsonweed</name>
    <name type="synonym">Common thornapple</name>
    <dbReference type="NCBI Taxonomy" id="4076"/>
    <lineage>
        <taxon>Eukaryota</taxon>
        <taxon>Viridiplantae</taxon>
        <taxon>Streptophyta</taxon>
        <taxon>Embryophyta</taxon>
        <taxon>Tracheophyta</taxon>
        <taxon>Spermatophyta</taxon>
        <taxon>Magnoliopsida</taxon>
        <taxon>eudicotyledons</taxon>
        <taxon>Gunneridae</taxon>
        <taxon>Pentapetalae</taxon>
        <taxon>asterids</taxon>
        <taxon>lamiids</taxon>
        <taxon>Solanales</taxon>
        <taxon>Solanaceae</taxon>
        <taxon>Solanoideae</taxon>
        <taxon>Datureae</taxon>
        <taxon>Datura</taxon>
    </lineage>
</organism>
<reference evidence="1 2" key="1">
    <citation type="journal article" date="2021" name="BMC Genomics">
        <title>Datura genome reveals duplications of psychoactive alkaloid biosynthetic genes and high mutation rate following tissue culture.</title>
        <authorList>
            <person name="Rajewski A."/>
            <person name="Carter-House D."/>
            <person name="Stajich J."/>
            <person name="Litt A."/>
        </authorList>
    </citation>
    <scope>NUCLEOTIDE SEQUENCE [LARGE SCALE GENOMIC DNA]</scope>
    <source>
        <strain evidence="1">AR-01</strain>
    </source>
</reference>
<keyword evidence="2" id="KW-1185">Reference proteome</keyword>